<evidence type="ECO:0000259" key="2">
    <source>
        <dbReference type="SMART" id="SM00903"/>
    </source>
</evidence>
<dbReference type="Pfam" id="PF01613">
    <property type="entry name" value="Flavin_Reduct"/>
    <property type="match status" value="1"/>
</dbReference>
<dbReference type="PANTHER" id="PTHR30466">
    <property type="entry name" value="FLAVIN REDUCTASE"/>
    <property type="match status" value="1"/>
</dbReference>
<dbReference type="EMBL" id="POUC01000013">
    <property type="protein sequence ID" value="PNG23515.1"/>
    <property type="molecule type" value="Genomic_DNA"/>
</dbReference>
<protein>
    <submittedName>
        <fullName evidence="3">Flavin reductase</fullName>
    </submittedName>
</protein>
<dbReference type="SMART" id="SM00903">
    <property type="entry name" value="Flavin_Reduct"/>
    <property type="match status" value="1"/>
</dbReference>
<sequence length="182" mass="19634">MSTLSAPAADPVDVGDRRRLRGVLGEFPTGVTVVTVGGDAPRGMTANSFTSVSLAPPLLLVCVNNDAVMRRRLELCDTFAVSVLGSGQEAVARHFADHSRPAGIGQFDAVEWRTGPASGAPLIEGALVHLECAKWRVYEAGDHCVFLGEIHTATQWPGQDPLLFHRGQFRRLAAEHRESRQP</sequence>
<keyword evidence="4" id="KW-1185">Reference proteome</keyword>
<accession>A0A2N8TWW7</accession>
<proteinExistence type="predicted"/>
<dbReference type="Gene3D" id="2.30.110.10">
    <property type="entry name" value="Electron Transport, Fmn-binding Protein, Chain A"/>
    <property type="match status" value="1"/>
</dbReference>
<gene>
    <name evidence="3" type="ORF">C1J00_03420</name>
</gene>
<dbReference type="SUPFAM" id="SSF50475">
    <property type="entry name" value="FMN-binding split barrel"/>
    <property type="match status" value="1"/>
</dbReference>
<dbReference type="InterPro" id="IPR012349">
    <property type="entry name" value="Split_barrel_FMN-bd"/>
</dbReference>
<dbReference type="InterPro" id="IPR050268">
    <property type="entry name" value="NADH-dep_flavin_reductase"/>
</dbReference>
<evidence type="ECO:0000313" key="4">
    <source>
        <dbReference type="Proteomes" id="UP000235943"/>
    </source>
</evidence>
<dbReference type="PANTHER" id="PTHR30466:SF1">
    <property type="entry name" value="FMN REDUCTASE (NADH) RUTF"/>
    <property type="match status" value="1"/>
</dbReference>
<dbReference type="OrthoDB" id="9792858at2"/>
<keyword evidence="1" id="KW-0560">Oxidoreductase</keyword>
<reference evidence="3 4" key="1">
    <citation type="submission" date="2018-01" db="EMBL/GenBank/DDBJ databases">
        <title>Draft genome sequence of Streptomyces sp. 13K301.</title>
        <authorList>
            <person name="Sahin N."/>
            <person name="Saygin H."/>
            <person name="Ay H."/>
        </authorList>
    </citation>
    <scope>NUCLEOTIDE SEQUENCE [LARGE SCALE GENOMIC DNA]</scope>
    <source>
        <strain evidence="3 4">13K301</strain>
    </source>
</reference>
<dbReference type="RefSeq" id="WP_102907541.1">
    <property type="nucleotide sequence ID" value="NZ_POUC01000013.1"/>
</dbReference>
<dbReference type="GO" id="GO:0042602">
    <property type="term" value="F:riboflavin reductase (NADPH) activity"/>
    <property type="evidence" value="ECO:0007669"/>
    <property type="project" value="TreeGrafter"/>
</dbReference>
<dbReference type="InterPro" id="IPR002563">
    <property type="entry name" value="Flavin_Rdtase-like_dom"/>
</dbReference>
<dbReference type="AlphaFoldDB" id="A0A2N8TWW7"/>
<organism evidence="3 4">
    <name type="scientific">Streptomyces cahuitamycinicus</name>
    <dbReference type="NCBI Taxonomy" id="2070367"/>
    <lineage>
        <taxon>Bacteria</taxon>
        <taxon>Bacillati</taxon>
        <taxon>Actinomycetota</taxon>
        <taxon>Actinomycetes</taxon>
        <taxon>Kitasatosporales</taxon>
        <taxon>Streptomycetaceae</taxon>
        <taxon>Streptomyces</taxon>
    </lineage>
</organism>
<evidence type="ECO:0000256" key="1">
    <source>
        <dbReference type="ARBA" id="ARBA00023002"/>
    </source>
</evidence>
<name>A0A2N8TWW7_9ACTN</name>
<dbReference type="Proteomes" id="UP000235943">
    <property type="component" value="Unassembled WGS sequence"/>
</dbReference>
<comment type="caution">
    <text evidence="3">The sequence shown here is derived from an EMBL/GenBank/DDBJ whole genome shotgun (WGS) entry which is preliminary data.</text>
</comment>
<dbReference type="GO" id="GO:0010181">
    <property type="term" value="F:FMN binding"/>
    <property type="evidence" value="ECO:0007669"/>
    <property type="project" value="InterPro"/>
</dbReference>
<evidence type="ECO:0000313" key="3">
    <source>
        <dbReference type="EMBL" id="PNG23515.1"/>
    </source>
</evidence>
<feature type="domain" description="Flavin reductase like" evidence="2">
    <location>
        <begin position="24"/>
        <end position="171"/>
    </location>
</feature>